<dbReference type="Proteomes" id="UP001289615">
    <property type="component" value="Unassembled WGS sequence"/>
</dbReference>
<name>A0ABU5NT13_9BACI</name>
<evidence type="ECO:0000313" key="1">
    <source>
        <dbReference type="EMBL" id="MEA0979150.1"/>
    </source>
</evidence>
<protein>
    <recommendedName>
        <fullName evidence="3">Peptidase</fullName>
    </recommendedName>
</protein>
<dbReference type="EMBL" id="JAXUIA010000022">
    <property type="protein sequence ID" value="MEA0979150.1"/>
    <property type="molecule type" value="Genomic_DNA"/>
</dbReference>
<reference evidence="1 2" key="1">
    <citation type="submission" date="2023-12" db="EMBL/GenBank/DDBJ databases">
        <title>Genome comparison identifies genes involved in endophytic behavior of Lysinibacillus irui and provides insights into its role as a plant-growth promoting bacterium.</title>
        <authorList>
            <person name="Hilario S."/>
            <person name="Matos I."/>
            <person name="Goncalves M.F.M."/>
            <person name="Pardo C.A."/>
            <person name="Santos M.J."/>
        </authorList>
    </citation>
    <scope>NUCLEOTIDE SEQUENCE [LARGE SCALE GENOMIC DNA]</scope>
    <source>
        <strain evidence="1 2">B3</strain>
    </source>
</reference>
<sequence length="483" mass="53626">MNLLQMLARQKAIVDAAKAEGNRALSVEEKREFDELQSKIDALRAQGDPNEPTPAPVDNSERALAAERQRALEITSLCRDFGLNAEEYIKDGHSIDQVRQFILEKQIKDRAPQPSGIQMGKDERDKFRDAAADGLALRVGMNVEKPNDGAGELRNLSLRELAKESLIIEGVNNAYRLSDDELLRQHLTPTSLFTNIIDQTARNVFQQAYTDAATTYQHWTRRGTLTDFRPTKTYQVGTAGELLLVSENGELKHDDPNGVEGPTRQLLTYGRQFSMSRQAFINDDVSFIETIPALYAQSARLGINRLVYQTLAKNPAIWDGKTLFHADHKNVMATGGAPSVDTLSQARQLLRKQTAAGGDVKLNIPARFMLVPTSLETKAGQLIGSTVDPSQANPNIPNPFYNQFTIVSDAELDDASVNGELEWYVTSDILRSPIQVDFLNGKDMPTIVMKQAPAGQLGFLWDIYMDYGVTVVDYQTVVKNNGK</sequence>
<dbReference type="RefSeq" id="WP_322612130.1">
    <property type="nucleotide sequence ID" value="NZ_JAXLNX010000031.1"/>
</dbReference>
<dbReference type="Pfam" id="PF25209">
    <property type="entry name" value="Phage_capsid_4"/>
    <property type="match status" value="1"/>
</dbReference>
<organism evidence="1 2">
    <name type="scientific">Lysinibacillus irui</name>
    <dbReference type="NCBI Taxonomy" id="2998077"/>
    <lineage>
        <taxon>Bacteria</taxon>
        <taxon>Bacillati</taxon>
        <taxon>Bacillota</taxon>
        <taxon>Bacilli</taxon>
        <taxon>Bacillales</taxon>
        <taxon>Bacillaceae</taxon>
        <taxon>Lysinibacillus</taxon>
    </lineage>
</organism>
<proteinExistence type="predicted"/>
<gene>
    <name evidence="1" type="ORF">U6C28_22995</name>
</gene>
<evidence type="ECO:0000313" key="2">
    <source>
        <dbReference type="Proteomes" id="UP001289615"/>
    </source>
</evidence>
<accession>A0ABU5NT13</accession>
<comment type="caution">
    <text evidence="1">The sequence shown here is derived from an EMBL/GenBank/DDBJ whole genome shotgun (WGS) entry which is preliminary data.</text>
</comment>
<keyword evidence="2" id="KW-1185">Reference proteome</keyword>
<evidence type="ECO:0008006" key="3">
    <source>
        <dbReference type="Google" id="ProtNLM"/>
    </source>
</evidence>